<dbReference type="OrthoDB" id="5332281at2759"/>
<comment type="caution">
    <text evidence="3">The sequence shown here is derived from an EMBL/GenBank/DDBJ whole genome shotgun (WGS) entry which is preliminary data.</text>
</comment>
<feature type="transmembrane region" description="Helical" evidence="2">
    <location>
        <begin position="49"/>
        <end position="71"/>
    </location>
</feature>
<keyword evidence="2" id="KW-1133">Transmembrane helix</keyword>
<protein>
    <submittedName>
        <fullName evidence="3">Uncharacterized protein</fullName>
    </submittedName>
</protein>
<evidence type="ECO:0000256" key="1">
    <source>
        <dbReference type="SAM" id="MobiDB-lite"/>
    </source>
</evidence>
<sequence length="1317" mass="145207">MTSPTLKLRPQSPPSQLGQDSAEEQPSLGNTKEEQPNIRQQRVTQPPFWLSRYALLIFAIVFAILAASLIALKCVSDSQDGFPLNFSSSEYSWTYGPTAVLIIILSFWRRVDYYYKAAQPWRELQSGPVLGSRSLLLDYVSPLQVQSVYRAFKFGHYRVFATIISFFLLKGIILVSTTLFVVQHPSHAMPVDITYENTFEAASAWTSFHLPSFYRVGRLFPGGTEREWFSGGSDKPVYAYVSRLRGDAARDYAWNTKGGIVTQRFKSTTSSINLTTLTAPVDLFLPIVTCEDATLTMDPPTIRSSYYRWNSSTCSTVKQTTFICPDLRLSHDNTSLCGSQPWAYTLHRINCSEVRVPGQINPDDSHSQNDLEAVDLRYAVTVAHHNIPSMVQPKNVTESITLNNYSAVICKIGYKMVSVTATQDMLFRNVTLTPAADYGEGKLLRNLTNSSLSEMLMTDLDVASSTFSYVKNVPVITVEWNKRARDWTASQALFQLMAIKLGDRFRPDILSAPSMLKKLSVEILEGLLNEVARQSLLVDKATNNTGDSLVSSPRLQTNNATVWVMVSGFLVLSIVCFFFMFGSSTRCWISAMRGSIAGHAAVLANNPSLQRMLESSGELSEKSLAEDLRDLKFAMTSASGDIRISVTGKESLSEDRERRTDKAKPWTPIAGSLYFVTATIAIPILAIGALELLQQLSSQRQGLFDMNKTDSSTISIIRMATTAIFFLISTMVNSLDFIIATFAPYSVLRSGSAPAETSILFHLLSVSPFLIVFKSLRARQLGPASSNISSLLGSLLTIVSSGLWTLTGPVNVERSTTAMVGNWRTSWPAFSQDDSGAAKTLNLIRHGGANSSVAIWQDVVLPSTSVSFRDASMLDTVTQSSSYTYTVGVLRPFLNCTVVPTENLVMNPWVKTYTYALDGVQSGHTHMKIIWANFTAPVGCKGHDVNGKSYVSFNTSIEIAVDEGKSNHSRWVGSYLDLNLTVSDPNADCPSVGIFFGNMGGNDTSAWNMTALTCTQGIEQIPLNITFKGDPALGRIDEKHPPDLARNQTWKWVNSTSGSSTLSYKLKNFLDTNLKLYPTHNLSTERPFDCDPFFNHLIYGPKAVKKEELLGPWNVSNLIDAVKKGYSEYMRYVIDLNFRADEKTPHDELVSALASPSSGKEPVSPNTEISGTMRQVITRFAINSTSKTILQVLLAVIAVLSLASYLLVKIRGTLPRDPCSIASTMAFLAGSQLCDRDSGIIPEGAEYMTNGQLKKAFDGWVFSLGWWQKGEASVESEETNEGARISGDTDSPNEAREGQRTFGRFGIDVGRANVSKF</sequence>
<feature type="transmembrane region" description="Helical" evidence="2">
    <location>
        <begin position="1189"/>
        <end position="1208"/>
    </location>
</feature>
<accession>A0A8H5KCT1</accession>
<feature type="region of interest" description="Disordered" evidence="1">
    <location>
        <begin position="1"/>
        <end position="40"/>
    </location>
</feature>
<proteinExistence type="predicted"/>
<feature type="transmembrane region" description="Helical" evidence="2">
    <location>
        <begin position="673"/>
        <end position="693"/>
    </location>
</feature>
<organism evidence="3 4">
    <name type="scientific">Fusarium phyllophilum</name>
    <dbReference type="NCBI Taxonomy" id="47803"/>
    <lineage>
        <taxon>Eukaryota</taxon>
        <taxon>Fungi</taxon>
        <taxon>Dikarya</taxon>
        <taxon>Ascomycota</taxon>
        <taxon>Pezizomycotina</taxon>
        <taxon>Sordariomycetes</taxon>
        <taxon>Hypocreomycetidae</taxon>
        <taxon>Hypocreales</taxon>
        <taxon>Nectriaceae</taxon>
        <taxon>Fusarium</taxon>
        <taxon>Fusarium fujikuroi species complex</taxon>
    </lineage>
</organism>
<feature type="transmembrane region" description="Helical" evidence="2">
    <location>
        <begin position="560"/>
        <end position="580"/>
    </location>
</feature>
<reference evidence="3 4" key="1">
    <citation type="submission" date="2020-05" db="EMBL/GenBank/DDBJ databases">
        <title>Identification and distribution of gene clusters putatively required for synthesis of sphingolipid metabolism inhibitors in phylogenetically diverse species of the filamentous fungus Fusarium.</title>
        <authorList>
            <person name="Kim H.-S."/>
            <person name="Busman M."/>
            <person name="Brown D.W."/>
            <person name="Divon H."/>
            <person name="Uhlig S."/>
            <person name="Proctor R.H."/>
        </authorList>
    </citation>
    <scope>NUCLEOTIDE SEQUENCE [LARGE SCALE GENOMIC DNA]</scope>
    <source>
        <strain evidence="3 4">NRRL 13617</strain>
    </source>
</reference>
<evidence type="ECO:0000256" key="2">
    <source>
        <dbReference type="SAM" id="Phobius"/>
    </source>
</evidence>
<feature type="transmembrane region" description="Helical" evidence="2">
    <location>
        <begin position="91"/>
        <end position="108"/>
    </location>
</feature>
<evidence type="ECO:0000313" key="3">
    <source>
        <dbReference type="EMBL" id="KAF5570131.1"/>
    </source>
</evidence>
<keyword evidence="2" id="KW-0472">Membrane</keyword>
<dbReference type="EMBL" id="JAAOAQ010000047">
    <property type="protein sequence ID" value="KAF5570131.1"/>
    <property type="molecule type" value="Genomic_DNA"/>
</dbReference>
<name>A0A8H5KCT1_9HYPO</name>
<dbReference type="Proteomes" id="UP000582016">
    <property type="component" value="Unassembled WGS sequence"/>
</dbReference>
<dbReference type="Pfam" id="PF11915">
    <property type="entry name" value="DUF3433"/>
    <property type="match status" value="2"/>
</dbReference>
<dbReference type="PANTHER" id="PTHR37544:SF1">
    <property type="entry name" value="PHOSPHORIBOSYLAMINOIMIDAZOLE-SUCCINOCARBOXAMIDE SYNTHASE"/>
    <property type="match status" value="1"/>
</dbReference>
<dbReference type="PANTHER" id="PTHR37544">
    <property type="entry name" value="SPRAY-RELATED"/>
    <property type="match status" value="1"/>
</dbReference>
<dbReference type="InterPro" id="IPR021840">
    <property type="entry name" value="DUF3433"/>
</dbReference>
<keyword evidence="4" id="KW-1185">Reference proteome</keyword>
<feature type="transmembrane region" description="Helical" evidence="2">
    <location>
        <begin position="159"/>
        <end position="182"/>
    </location>
</feature>
<feature type="region of interest" description="Disordered" evidence="1">
    <location>
        <begin position="1273"/>
        <end position="1302"/>
    </location>
</feature>
<gene>
    <name evidence="3" type="ORF">FPHYL_1407</name>
</gene>
<evidence type="ECO:0000313" key="4">
    <source>
        <dbReference type="Proteomes" id="UP000582016"/>
    </source>
</evidence>
<keyword evidence="2" id="KW-0812">Transmembrane</keyword>